<reference evidence="11" key="2">
    <citation type="submission" date="2025-08" db="UniProtKB">
        <authorList>
            <consortium name="Ensembl"/>
        </authorList>
    </citation>
    <scope>IDENTIFICATION</scope>
</reference>
<dbReference type="SMART" id="SM00589">
    <property type="entry name" value="PRY"/>
    <property type="match status" value="1"/>
</dbReference>
<keyword evidence="12" id="KW-1185">Reference proteome</keyword>
<dbReference type="Gene3D" id="3.30.160.60">
    <property type="entry name" value="Classic Zinc Finger"/>
    <property type="match status" value="1"/>
</dbReference>
<dbReference type="SUPFAM" id="SSF57845">
    <property type="entry name" value="B-box zinc-binding domain"/>
    <property type="match status" value="1"/>
</dbReference>
<dbReference type="PROSITE" id="PS50119">
    <property type="entry name" value="ZF_BBOX"/>
    <property type="match status" value="1"/>
</dbReference>
<evidence type="ECO:0000313" key="12">
    <source>
        <dbReference type="Proteomes" id="UP000007303"/>
    </source>
</evidence>
<evidence type="ECO:0000256" key="7">
    <source>
        <dbReference type="SAM" id="Coils"/>
    </source>
</evidence>
<dbReference type="AlphaFoldDB" id="H3D0S4"/>
<evidence type="ECO:0000259" key="9">
    <source>
        <dbReference type="PROSITE" id="PS50119"/>
    </source>
</evidence>
<dbReference type="Proteomes" id="UP000007303">
    <property type="component" value="Unassembled WGS sequence"/>
</dbReference>
<keyword evidence="2" id="KW-0479">Metal-binding</keyword>
<dbReference type="PRINTS" id="PR01407">
    <property type="entry name" value="BUTYPHLNCDUF"/>
</dbReference>
<dbReference type="GO" id="GO:0005737">
    <property type="term" value="C:cytoplasm"/>
    <property type="evidence" value="ECO:0007669"/>
    <property type="project" value="UniProtKB-ARBA"/>
</dbReference>
<dbReference type="InterPro" id="IPR003879">
    <property type="entry name" value="Butyrophylin_SPRY"/>
</dbReference>
<evidence type="ECO:0000256" key="1">
    <source>
        <dbReference type="ARBA" id="ARBA00022588"/>
    </source>
</evidence>
<feature type="domain" description="B box-type" evidence="9">
    <location>
        <begin position="146"/>
        <end position="186"/>
    </location>
</feature>
<feature type="coiled-coil region" evidence="7">
    <location>
        <begin position="244"/>
        <end position="279"/>
    </location>
</feature>
<dbReference type="InterPro" id="IPR013320">
    <property type="entry name" value="ConA-like_dom_sf"/>
</dbReference>
<dbReference type="InterPro" id="IPR027370">
    <property type="entry name" value="Znf-RING_euk"/>
</dbReference>
<dbReference type="Gene3D" id="4.10.830.40">
    <property type="match status" value="1"/>
</dbReference>
<evidence type="ECO:0000259" key="10">
    <source>
        <dbReference type="PROSITE" id="PS50188"/>
    </source>
</evidence>
<evidence type="ECO:0000256" key="5">
    <source>
        <dbReference type="ARBA" id="ARBA00022859"/>
    </source>
</evidence>
<dbReference type="GO" id="GO:0008270">
    <property type="term" value="F:zinc ion binding"/>
    <property type="evidence" value="ECO:0007669"/>
    <property type="project" value="UniProtKB-KW"/>
</dbReference>
<dbReference type="Pfam" id="PF25600">
    <property type="entry name" value="TRIM_CC"/>
    <property type="match status" value="1"/>
</dbReference>
<dbReference type="SUPFAM" id="SSF57850">
    <property type="entry name" value="RING/U-box"/>
    <property type="match status" value="1"/>
</dbReference>
<keyword evidence="3 6" id="KW-0863">Zinc-finger</keyword>
<dbReference type="InParanoid" id="H3D0S4"/>
<name>H3D0S4_TETNG</name>
<evidence type="ECO:0000259" key="8">
    <source>
        <dbReference type="PROSITE" id="PS50089"/>
    </source>
</evidence>
<feature type="domain" description="RING-type" evidence="8">
    <location>
        <begin position="16"/>
        <end position="56"/>
    </location>
</feature>
<protein>
    <submittedName>
        <fullName evidence="11">Uncharacterized protein</fullName>
    </submittedName>
</protein>
<dbReference type="Ensembl" id="ENSTNIT00000014306.1">
    <property type="protein sequence ID" value="ENSTNIP00000014110.1"/>
    <property type="gene ID" value="ENSTNIG00000011175.1"/>
</dbReference>
<accession>H3D0S4</accession>
<dbReference type="OMA" id="CWTLGSY"/>
<evidence type="ECO:0000256" key="3">
    <source>
        <dbReference type="ARBA" id="ARBA00022771"/>
    </source>
</evidence>
<dbReference type="HOGENOM" id="CLU_013137_0_1_1"/>
<feature type="domain" description="B30.2/SPRY" evidence="10">
    <location>
        <begin position="346"/>
        <end position="514"/>
    </location>
</feature>
<dbReference type="InterPro" id="IPR058030">
    <property type="entry name" value="TRIM8/14/16/25/29/45/65_CC"/>
</dbReference>
<evidence type="ECO:0000256" key="6">
    <source>
        <dbReference type="PROSITE-ProRule" id="PRU00024"/>
    </source>
</evidence>
<sequence length="514" mass="57939">PAVMSSVDPSTDHFQCSICLDVFTAPVSTPCGHNFCLSCITSFWSLGTVRQCPLCKDTFHGPVELQVNREFRDLLEIFRRTPLPPDDGAPLAGPGDVTCDLCCGRKSKAVKSCLVCLASYCSVHLEPHGGVEALRWHKLVEPVRNLQERRCSKHSRAVESFCRDERCCLCPACLRDEHAQHNTVPIETEVEARRAQLEVMKKKVEERLSRRLAAVGRVRSSLTRSQQQVERTKEESLEVFASLVASLEATKLKLVRLLEEKQRRREQEAAEVLRRLQREVLHHREMGAQLEELCKAEDGFALLGDLPSLSPSSATEDRLPGGARRLLNPEAVRTVAAAIQQVADREMDNLLNDQLEDLRRRYATEVTLDPNTAHPSLLVSADRTRVRDTGRKRRAPEHPARFDFLHFVLGTEGFSRSFYYEVVVEGQAGWELGVVRESIGRKGFDVSLSPEKGCWTLGSYGGRCQANASPPVVLRSARRLQKVGVFVHYRDRRVSFFDLRARTLLYSFTKCAFT</sequence>
<reference evidence="11" key="3">
    <citation type="submission" date="2025-09" db="UniProtKB">
        <authorList>
            <consortium name="Ensembl"/>
        </authorList>
    </citation>
    <scope>IDENTIFICATION</scope>
</reference>
<dbReference type="InterPro" id="IPR003877">
    <property type="entry name" value="SPRY_dom"/>
</dbReference>
<organism evidence="11 12">
    <name type="scientific">Tetraodon nigroviridis</name>
    <name type="common">Spotted green pufferfish</name>
    <name type="synonym">Chelonodon nigroviridis</name>
    <dbReference type="NCBI Taxonomy" id="99883"/>
    <lineage>
        <taxon>Eukaryota</taxon>
        <taxon>Metazoa</taxon>
        <taxon>Chordata</taxon>
        <taxon>Craniata</taxon>
        <taxon>Vertebrata</taxon>
        <taxon>Euteleostomi</taxon>
        <taxon>Actinopterygii</taxon>
        <taxon>Neopterygii</taxon>
        <taxon>Teleostei</taxon>
        <taxon>Neoteleostei</taxon>
        <taxon>Acanthomorphata</taxon>
        <taxon>Eupercaria</taxon>
        <taxon>Tetraodontiformes</taxon>
        <taxon>Tetradontoidea</taxon>
        <taxon>Tetraodontidae</taxon>
        <taxon>Tetraodon</taxon>
    </lineage>
</organism>
<dbReference type="InterPro" id="IPR006574">
    <property type="entry name" value="PRY"/>
</dbReference>
<reference evidence="12" key="1">
    <citation type="journal article" date="2004" name="Nature">
        <title>Genome duplication in the teleost fish Tetraodon nigroviridis reveals the early vertebrate proto-karyotype.</title>
        <authorList>
            <person name="Jaillon O."/>
            <person name="Aury J.-M."/>
            <person name="Brunet F."/>
            <person name="Petit J.-L."/>
            <person name="Stange-Thomann N."/>
            <person name="Mauceli E."/>
            <person name="Bouneau L."/>
            <person name="Fischer C."/>
            <person name="Ozouf-Costaz C."/>
            <person name="Bernot A."/>
            <person name="Nicaud S."/>
            <person name="Jaffe D."/>
            <person name="Fisher S."/>
            <person name="Lutfalla G."/>
            <person name="Dossat C."/>
            <person name="Segurens B."/>
            <person name="Dasilva C."/>
            <person name="Salanoubat M."/>
            <person name="Levy M."/>
            <person name="Boudet N."/>
            <person name="Castellano S."/>
            <person name="Anthouard V."/>
            <person name="Jubin C."/>
            <person name="Castelli V."/>
            <person name="Katinka M."/>
            <person name="Vacherie B."/>
            <person name="Biemont C."/>
            <person name="Skalli Z."/>
            <person name="Cattolico L."/>
            <person name="Poulain J."/>
            <person name="De Berardinis V."/>
            <person name="Cruaud C."/>
            <person name="Duprat S."/>
            <person name="Brottier P."/>
            <person name="Coutanceau J.-P."/>
            <person name="Gouzy J."/>
            <person name="Parra G."/>
            <person name="Lardier G."/>
            <person name="Chapple C."/>
            <person name="McKernan K.J."/>
            <person name="McEwan P."/>
            <person name="Bosak S."/>
            <person name="Kellis M."/>
            <person name="Volff J.-N."/>
            <person name="Guigo R."/>
            <person name="Zody M.C."/>
            <person name="Mesirov J."/>
            <person name="Lindblad-Toh K."/>
            <person name="Birren B."/>
            <person name="Nusbaum C."/>
            <person name="Kahn D."/>
            <person name="Robinson-Rechavi M."/>
            <person name="Laudet V."/>
            <person name="Schachter V."/>
            <person name="Quetier F."/>
            <person name="Saurin W."/>
            <person name="Scarpelli C."/>
            <person name="Wincker P."/>
            <person name="Lander E.S."/>
            <person name="Weissenbach J."/>
            <person name="Roest Crollius H."/>
        </authorList>
    </citation>
    <scope>NUCLEOTIDE SEQUENCE [LARGE SCALE GENOMIC DNA]</scope>
</reference>
<dbReference type="SMART" id="SM00184">
    <property type="entry name" value="RING"/>
    <property type="match status" value="1"/>
</dbReference>
<dbReference type="PROSITE" id="PS00518">
    <property type="entry name" value="ZF_RING_1"/>
    <property type="match status" value="1"/>
</dbReference>
<keyword evidence="7" id="KW-0175">Coiled coil</keyword>
<dbReference type="InterPro" id="IPR017907">
    <property type="entry name" value="Znf_RING_CS"/>
</dbReference>
<dbReference type="InterPro" id="IPR001870">
    <property type="entry name" value="B30.2/SPRY"/>
</dbReference>
<dbReference type="GO" id="GO:0045087">
    <property type="term" value="P:innate immune response"/>
    <property type="evidence" value="ECO:0007669"/>
    <property type="project" value="UniProtKB-KW"/>
</dbReference>
<dbReference type="Pfam" id="PF00622">
    <property type="entry name" value="SPRY"/>
    <property type="match status" value="1"/>
</dbReference>
<keyword evidence="4" id="KW-0862">Zinc</keyword>
<dbReference type="InterPro" id="IPR051051">
    <property type="entry name" value="E3_ubiq-ligase_TRIM/RNF"/>
</dbReference>
<dbReference type="InterPro" id="IPR043136">
    <property type="entry name" value="B30.2/SPRY_sf"/>
</dbReference>
<dbReference type="PANTHER" id="PTHR25465">
    <property type="entry name" value="B-BOX DOMAIN CONTAINING"/>
    <property type="match status" value="1"/>
</dbReference>
<evidence type="ECO:0000256" key="2">
    <source>
        <dbReference type="ARBA" id="ARBA00022723"/>
    </source>
</evidence>
<dbReference type="InterPro" id="IPR013083">
    <property type="entry name" value="Znf_RING/FYVE/PHD"/>
</dbReference>
<keyword evidence="5" id="KW-0391">Immunity</keyword>
<dbReference type="Gene3D" id="2.60.120.920">
    <property type="match status" value="1"/>
</dbReference>
<evidence type="ECO:0000313" key="11">
    <source>
        <dbReference type="Ensembl" id="ENSTNIP00000014110.1"/>
    </source>
</evidence>
<dbReference type="PANTHER" id="PTHR25465:SF32">
    <property type="entry name" value="BLOODTHIRSTY-RELATED GENE FAMILY, MEMBER 16 ISOFORM X1-RELATED"/>
    <property type="match status" value="1"/>
</dbReference>
<dbReference type="SUPFAM" id="SSF49899">
    <property type="entry name" value="Concanavalin A-like lectins/glucanases"/>
    <property type="match status" value="1"/>
</dbReference>
<dbReference type="Gene3D" id="3.30.40.10">
    <property type="entry name" value="Zinc/RING finger domain, C3HC4 (zinc finger)"/>
    <property type="match status" value="1"/>
</dbReference>
<dbReference type="Pfam" id="PF13765">
    <property type="entry name" value="PRY"/>
    <property type="match status" value="1"/>
</dbReference>
<dbReference type="InterPro" id="IPR001841">
    <property type="entry name" value="Znf_RING"/>
</dbReference>
<dbReference type="PROSITE" id="PS50188">
    <property type="entry name" value="B302_SPRY"/>
    <property type="match status" value="1"/>
</dbReference>
<dbReference type="PROSITE" id="PS50089">
    <property type="entry name" value="ZF_RING_2"/>
    <property type="match status" value="1"/>
</dbReference>
<dbReference type="Pfam" id="PF13445">
    <property type="entry name" value="zf-RING_UBOX"/>
    <property type="match status" value="1"/>
</dbReference>
<dbReference type="InterPro" id="IPR000315">
    <property type="entry name" value="Znf_B-box"/>
</dbReference>
<dbReference type="CDD" id="cd19769">
    <property type="entry name" value="Bbox2_TRIM16-like"/>
    <property type="match status" value="1"/>
</dbReference>
<proteinExistence type="predicted"/>
<dbReference type="GeneTree" id="ENSGT01040000240385"/>
<keyword evidence="1" id="KW-0399">Innate immunity</keyword>
<evidence type="ECO:0000256" key="4">
    <source>
        <dbReference type="ARBA" id="ARBA00022833"/>
    </source>
</evidence>
<dbReference type="Pfam" id="PF00643">
    <property type="entry name" value="zf-B_box"/>
    <property type="match status" value="1"/>
</dbReference>